<keyword evidence="3" id="KW-1185">Reference proteome</keyword>
<feature type="region of interest" description="Disordered" evidence="1">
    <location>
        <begin position="36"/>
        <end position="147"/>
    </location>
</feature>
<dbReference type="KEGG" id="cjap:GWK36_10275"/>
<dbReference type="RefSeq" id="WP_166271059.1">
    <property type="nucleotide sequence ID" value="NZ_CP048029.1"/>
</dbReference>
<dbReference type="EMBL" id="CP048029">
    <property type="protein sequence ID" value="QIK38300.1"/>
    <property type="molecule type" value="Genomic_DNA"/>
</dbReference>
<reference evidence="3" key="1">
    <citation type="submission" date="2020-01" db="EMBL/GenBank/DDBJ databases">
        <title>Caldichromatium gen. nov., sp. nov., a thermophilic purple sulfur bacterium member of the family Chromatiaceae isolated from Nakabusa hot spring, Japan.</title>
        <authorList>
            <person name="Saini M.K."/>
            <person name="Hanada S."/>
            <person name="Tank M."/>
        </authorList>
    </citation>
    <scope>NUCLEOTIDE SEQUENCE [LARGE SCALE GENOMIC DNA]</scope>
    <source>
        <strain evidence="3">No.7</strain>
    </source>
</reference>
<evidence type="ECO:0000256" key="1">
    <source>
        <dbReference type="SAM" id="MobiDB-lite"/>
    </source>
</evidence>
<sequence>MYWLILIAGLAAGSAQSQSIATDLFQMLEPDYRKGYERPDPHGIDWQSNPVPIGPLPGIWNPDPQEGNGGEPIYRFRGDPPSGAAQPAEGELRFRPLSPRERERMGPSMRWRPLDAERRGVDEPPPQTLFDTLAPGRANVPSDVWPR</sequence>
<feature type="compositionally biased region" description="Basic and acidic residues" evidence="1">
    <location>
        <begin position="90"/>
        <end position="105"/>
    </location>
</feature>
<name>A0A6G7VEG4_9GAMM</name>
<protein>
    <submittedName>
        <fullName evidence="2">Uncharacterized protein</fullName>
    </submittedName>
</protein>
<proteinExistence type="predicted"/>
<accession>A0A6G7VEG4</accession>
<evidence type="ECO:0000313" key="3">
    <source>
        <dbReference type="Proteomes" id="UP000502699"/>
    </source>
</evidence>
<dbReference type="Proteomes" id="UP000502699">
    <property type="component" value="Chromosome"/>
</dbReference>
<gene>
    <name evidence="2" type="ORF">GWK36_10275</name>
</gene>
<dbReference type="AlphaFoldDB" id="A0A6G7VEG4"/>
<feature type="compositionally biased region" description="Basic and acidic residues" evidence="1">
    <location>
        <begin position="112"/>
        <end position="122"/>
    </location>
</feature>
<evidence type="ECO:0000313" key="2">
    <source>
        <dbReference type="EMBL" id="QIK38300.1"/>
    </source>
</evidence>
<organism evidence="2 3">
    <name type="scientific">Caldichromatium japonicum</name>
    <dbReference type="NCBI Taxonomy" id="2699430"/>
    <lineage>
        <taxon>Bacteria</taxon>
        <taxon>Pseudomonadati</taxon>
        <taxon>Pseudomonadota</taxon>
        <taxon>Gammaproteobacteria</taxon>
        <taxon>Chromatiales</taxon>
        <taxon>Chromatiaceae</taxon>
        <taxon>Caldichromatium</taxon>
    </lineage>
</organism>